<feature type="region of interest" description="Disordered" evidence="1">
    <location>
        <begin position="1"/>
        <end position="110"/>
    </location>
</feature>
<feature type="compositionally biased region" description="Polar residues" evidence="1">
    <location>
        <begin position="616"/>
        <end position="634"/>
    </location>
</feature>
<keyword evidence="3" id="KW-1185">Reference proteome</keyword>
<evidence type="ECO:0000313" key="2">
    <source>
        <dbReference type="EMBL" id="KZT40337.1"/>
    </source>
</evidence>
<feature type="region of interest" description="Disordered" evidence="1">
    <location>
        <begin position="241"/>
        <end position="283"/>
    </location>
</feature>
<dbReference type="EMBL" id="KV428034">
    <property type="protein sequence ID" value="KZT40337.1"/>
    <property type="molecule type" value="Genomic_DNA"/>
</dbReference>
<name>A0A166F6P9_9AGAM</name>
<feature type="compositionally biased region" description="Low complexity" evidence="1">
    <location>
        <begin position="447"/>
        <end position="464"/>
    </location>
</feature>
<feature type="compositionally biased region" description="Pro residues" evidence="1">
    <location>
        <begin position="38"/>
        <end position="48"/>
    </location>
</feature>
<feature type="compositionally biased region" description="Low complexity" evidence="1">
    <location>
        <begin position="328"/>
        <end position="341"/>
    </location>
</feature>
<reference evidence="2 3" key="1">
    <citation type="journal article" date="2016" name="Mol. Biol. Evol.">
        <title>Comparative Genomics of Early-Diverging Mushroom-Forming Fungi Provides Insights into the Origins of Lignocellulose Decay Capabilities.</title>
        <authorList>
            <person name="Nagy L.G."/>
            <person name="Riley R."/>
            <person name="Tritt A."/>
            <person name="Adam C."/>
            <person name="Daum C."/>
            <person name="Floudas D."/>
            <person name="Sun H."/>
            <person name="Yadav J.S."/>
            <person name="Pangilinan J."/>
            <person name="Larsson K.H."/>
            <person name="Matsuura K."/>
            <person name="Barry K."/>
            <person name="Labutti K."/>
            <person name="Kuo R."/>
            <person name="Ohm R.A."/>
            <person name="Bhattacharya S.S."/>
            <person name="Shirouzu T."/>
            <person name="Yoshinaga Y."/>
            <person name="Martin F.M."/>
            <person name="Grigoriev I.V."/>
            <person name="Hibbett D.S."/>
        </authorList>
    </citation>
    <scope>NUCLEOTIDE SEQUENCE [LARGE SCALE GENOMIC DNA]</scope>
    <source>
        <strain evidence="2 3">HHB10207 ss-3</strain>
    </source>
</reference>
<feature type="compositionally biased region" description="Low complexity" evidence="1">
    <location>
        <begin position="508"/>
        <end position="525"/>
    </location>
</feature>
<dbReference type="Proteomes" id="UP000076798">
    <property type="component" value="Unassembled WGS sequence"/>
</dbReference>
<organism evidence="2 3">
    <name type="scientific">Sistotremastrum suecicum HHB10207 ss-3</name>
    <dbReference type="NCBI Taxonomy" id="1314776"/>
    <lineage>
        <taxon>Eukaryota</taxon>
        <taxon>Fungi</taxon>
        <taxon>Dikarya</taxon>
        <taxon>Basidiomycota</taxon>
        <taxon>Agaricomycotina</taxon>
        <taxon>Agaricomycetes</taxon>
        <taxon>Sistotremastrales</taxon>
        <taxon>Sistotremastraceae</taxon>
        <taxon>Sistotremastrum</taxon>
    </lineage>
</organism>
<feature type="region of interest" description="Disordered" evidence="1">
    <location>
        <begin position="668"/>
        <end position="730"/>
    </location>
</feature>
<feature type="compositionally biased region" description="Polar residues" evidence="1">
    <location>
        <begin position="16"/>
        <end position="28"/>
    </location>
</feature>
<feature type="compositionally biased region" description="Polar residues" evidence="1">
    <location>
        <begin position="167"/>
        <end position="181"/>
    </location>
</feature>
<feature type="compositionally biased region" description="Low complexity" evidence="1">
    <location>
        <begin position="378"/>
        <end position="395"/>
    </location>
</feature>
<gene>
    <name evidence="2" type="ORF">SISSUDRAFT_1044411</name>
</gene>
<feature type="compositionally biased region" description="Pro residues" evidence="1">
    <location>
        <begin position="396"/>
        <end position="406"/>
    </location>
</feature>
<accession>A0A166F6P9</accession>
<evidence type="ECO:0000256" key="1">
    <source>
        <dbReference type="SAM" id="MobiDB-lite"/>
    </source>
</evidence>
<dbReference type="OrthoDB" id="2537650at2759"/>
<feature type="region of interest" description="Disordered" evidence="1">
    <location>
        <begin position="155"/>
        <end position="188"/>
    </location>
</feature>
<evidence type="ECO:0000313" key="3">
    <source>
        <dbReference type="Proteomes" id="UP000076798"/>
    </source>
</evidence>
<feature type="compositionally biased region" description="Basic and acidic residues" evidence="1">
    <location>
        <begin position="67"/>
        <end position="94"/>
    </location>
</feature>
<feature type="compositionally biased region" description="Basic and acidic residues" evidence="1">
    <location>
        <begin position="599"/>
        <end position="615"/>
    </location>
</feature>
<sequence length="730" mass="76315">MFSWFGRSDSTKAHSHNASSNRDNNVNTPLLPLTSRHVPPPPQPPPLPFVGRNVGRYPTDDANDANDNDKGKGRERDAHDDTLARIHSHAESIKDSIPPSLRAHPGEGHAPVETLFHPFTGEENITILPPDTQASNDAQLLDQIPNPVPNLVPNAPNALPPVAETFEPSTSASNQSHQSNPSTSTTASAAGLATYPLESTTPSATAQAAQFWAHLSKIRSLQAEIAALHIHMEGVSSAGRTSARGAVVAPVPSPPQSGSGFGGSSRTRGKEGGNEGGEEKERAAEFEKLVEKFERRKEGVDKIMAKMDLLSNALNEFHTLQAPNLRFSVSSGGQSQPQSRESTQDPSIGASTSGNTGTGAGDRERGRDAFSFSLSRESSIQPGSPPQSIALSQSPPGSPPQLPSSPPTQAQPFGTSFSLSPSPPPSFSLSQSQSQSPPPPAAPPAGPSSSSPSNPQSQIGSGPSAPIPVATVEMRQTKTEPAGPLGRLGTGFASALSSLHESTTRMVSRSPSLNESRSRSRSASPSPGPVPMGIPTLKLEPDFAPASTELSAPAGRSTDDSHSTSDSNPAVKVKTEYEEPSLSFIPRGPGSTSRAIASEVERTVKTEPDDPEKNFLSDTTKQEPTATTNLNPSSEYDVKRERSASPEVGHATDAGKQKLRVEIPFYGLGLIPPSSSRGRVGSIGSGGGSDGVGGGMSESNSTSRRVSEEGAEGGMLHDSPTSYSYKHAHS</sequence>
<protein>
    <submittedName>
        <fullName evidence="2">Uncharacterized protein</fullName>
    </submittedName>
</protein>
<feature type="compositionally biased region" description="Gly residues" evidence="1">
    <location>
        <begin position="681"/>
        <end position="696"/>
    </location>
</feature>
<feature type="compositionally biased region" description="Polar residues" evidence="1">
    <location>
        <begin position="495"/>
        <end position="507"/>
    </location>
</feature>
<feature type="compositionally biased region" description="Pro residues" evidence="1">
    <location>
        <begin position="436"/>
        <end position="446"/>
    </location>
</feature>
<feature type="region of interest" description="Disordered" evidence="1">
    <location>
        <begin position="327"/>
        <end position="655"/>
    </location>
</feature>
<proteinExistence type="predicted"/>
<feature type="compositionally biased region" description="Low complexity" evidence="1">
    <location>
        <begin position="407"/>
        <end position="420"/>
    </location>
</feature>
<dbReference type="AlphaFoldDB" id="A0A166F6P9"/>
<feature type="compositionally biased region" description="Basic and acidic residues" evidence="1">
    <location>
        <begin position="268"/>
        <end position="283"/>
    </location>
</feature>